<evidence type="ECO:0000256" key="1">
    <source>
        <dbReference type="SAM" id="Phobius"/>
    </source>
</evidence>
<sequence>MQLHPRRARLQRGVSLIETMVGLALGLMITLVVTQVWGAFEGQKQRTISSSSAQVNGLLALTELEQDLRNAGAGLTDSAAFDCTTVYSYYESGGTVVSPIPAYVGGGMSMIPVQIIDGGTGSDQLTVKRSADLLGAIPASITQPMPSSSSELNISATTGFADGDTVLAIDSATGKCTVMLVTQVQGAAMKLQHNPGATVTNNPSTSYQTTNGWPAYSSGAKVMKIGQLISHTYAVNSVSQLTLTDNSTPLASTTSTLAADIVNLQAQYGIANAGSQNVNAWVNATAATGWDTLNSAKVKRIKAVRLVIVARSSKREASDVTLPCKDSTGTVVNANGPCVWSDAEPVLNLSADANWKRYRYRIYKTIIPLRNVIWAGV</sequence>
<dbReference type="InterPro" id="IPR012902">
    <property type="entry name" value="N_methyl_site"/>
</dbReference>
<name>A0ABW0N5H6_9BURK</name>
<gene>
    <name evidence="2" type="ORF">ACFPOE_00095</name>
</gene>
<reference evidence="3" key="1">
    <citation type="journal article" date="2019" name="Int. J. Syst. Evol. Microbiol.">
        <title>The Global Catalogue of Microorganisms (GCM) 10K type strain sequencing project: providing services to taxonomists for standard genome sequencing and annotation.</title>
        <authorList>
            <consortium name="The Broad Institute Genomics Platform"/>
            <consortium name="The Broad Institute Genome Sequencing Center for Infectious Disease"/>
            <person name="Wu L."/>
            <person name="Ma J."/>
        </authorList>
    </citation>
    <scope>NUCLEOTIDE SEQUENCE [LARGE SCALE GENOMIC DNA]</scope>
    <source>
        <strain evidence="3">CCUG 57401</strain>
    </source>
</reference>
<evidence type="ECO:0000313" key="3">
    <source>
        <dbReference type="Proteomes" id="UP001596037"/>
    </source>
</evidence>
<dbReference type="RefSeq" id="WP_376847956.1">
    <property type="nucleotide sequence ID" value="NZ_JBHSMF010000002.1"/>
</dbReference>
<keyword evidence="1" id="KW-1133">Transmembrane helix</keyword>
<comment type="caution">
    <text evidence="2">The sequence shown here is derived from an EMBL/GenBank/DDBJ whole genome shotgun (WGS) entry which is preliminary data.</text>
</comment>
<keyword evidence="1" id="KW-0472">Membrane</keyword>
<accession>A0ABW0N5H6</accession>
<dbReference type="InterPro" id="IPR032092">
    <property type="entry name" value="PilW"/>
</dbReference>
<organism evidence="2 3">
    <name type="scientific">Caenimonas terrae</name>
    <dbReference type="NCBI Taxonomy" id="696074"/>
    <lineage>
        <taxon>Bacteria</taxon>
        <taxon>Pseudomonadati</taxon>
        <taxon>Pseudomonadota</taxon>
        <taxon>Betaproteobacteria</taxon>
        <taxon>Burkholderiales</taxon>
        <taxon>Comamonadaceae</taxon>
        <taxon>Caenimonas</taxon>
    </lineage>
</organism>
<dbReference type="PROSITE" id="PS00409">
    <property type="entry name" value="PROKAR_NTER_METHYL"/>
    <property type="match status" value="1"/>
</dbReference>
<dbReference type="Pfam" id="PF16074">
    <property type="entry name" value="PilW"/>
    <property type="match status" value="1"/>
</dbReference>
<feature type="transmembrane region" description="Helical" evidence="1">
    <location>
        <begin position="21"/>
        <end position="40"/>
    </location>
</feature>
<protein>
    <submittedName>
        <fullName evidence="2">PilW family protein</fullName>
    </submittedName>
</protein>
<proteinExistence type="predicted"/>
<keyword evidence="3" id="KW-1185">Reference proteome</keyword>
<dbReference type="Proteomes" id="UP001596037">
    <property type="component" value="Unassembled WGS sequence"/>
</dbReference>
<evidence type="ECO:0000313" key="2">
    <source>
        <dbReference type="EMBL" id="MFC5495920.1"/>
    </source>
</evidence>
<dbReference type="EMBL" id="JBHSMF010000002">
    <property type="protein sequence ID" value="MFC5495920.1"/>
    <property type="molecule type" value="Genomic_DNA"/>
</dbReference>
<keyword evidence="1" id="KW-0812">Transmembrane</keyword>